<name>A0AAN8RCU9_9TELE</name>
<proteinExistence type="predicted"/>
<reference evidence="1 2" key="1">
    <citation type="submission" date="2021-04" db="EMBL/GenBank/DDBJ databases">
        <authorList>
            <person name="De Guttry C."/>
            <person name="Zahm M."/>
            <person name="Klopp C."/>
            <person name="Cabau C."/>
            <person name="Louis A."/>
            <person name="Berthelot C."/>
            <person name="Parey E."/>
            <person name="Roest Crollius H."/>
            <person name="Montfort J."/>
            <person name="Robinson-Rechavi M."/>
            <person name="Bucao C."/>
            <person name="Bouchez O."/>
            <person name="Gislard M."/>
            <person name="Lluch J."/>
            <person name="Milhes M."/>
            <person name="Lampietro C."/>
            <person name="Lopez Roques C."/>
            <person name="Donnadieu C."/>
            <person name="Braasch I."/>
            <person name="Desvignes T."/>
            <person name="Postlethwait J."/>
            <person name="Bobe J."/>
            <person name="Wedekind C."/>
            <person name="Guiguen Y."/>
        </authorList>
    </citation>
    <scope>NUCLEOTIDE SEQUENCE [LARGE SCALE GENOMIC DNA]</scope>
    <source>
        <strain evidence="1">Cs_M1</strain>
        <tissue evidence="1">Blood</tissue>
    </source>
</reference>
<dbReference type="Proteomes" id="UP001356427">
    <property type="component" value="Unassembled WGS sequence"/>
</dbReference>
<dbReference type="AlphaFoldDB" id="A0AAN8RCU9"/>
<organism evidence="1 2">
    <name type="scientific">Coregonus suidteri</name>
    <dbReference type="NCBI Taxonomy" id="861788"/>
    <lineage>
        <taxon>Eukaryota</taxon>
        <taxon>Metazoa</taxon>
        <taxon>Chordata</taxon>
        <taxon>Craniata</taxon>
        <taxon>Vertebrata</taxon>
        <taxon>Euteleostomi</taxon>
        <taxon>Actinopterygii</taxon>
        <taxon>Neopterygii</taxon>
        <taxon>Teleostei</taxon>
        <taxon>Protacanthopterygii</taxon>
        <taxon>Salmoniformes</taxon>
        <taxon>Salmonidae</taxon>
        <taxon>Coregoninae</taxon>
        <taxon>Coregonus</taxon>
    </lineage>
</organism>
<protein>
    <submittedName>
        <fullName evidence="1">Uncharacterized protein</fullName>
    </submittedName>
</protein>
<evidence type="ECO:0000313" key="1">
    <source>
        <dbReference type="EMBL" id="KAK6322507.1"/>
    </source>
</evidence>
<sequence>MRFTGKHSKHFNEVSVFRESPLQQPSLNTFSSRVFVDASTLKKRRQSVLDQLGGFSQQGAVYNVLGVCSSLTAERV</sequence>
<comment type="caution">
    <text evidence="1">The sequence shown here is derived from an EMBL/GenBank/DDBJ whole genome shotgun (WGS) entry which is preliminary data.</text>
</comment>
<gene>
    <name evidence="1" type="ORF">J4Q44_G00072990</name>
</gene>
<evidence type="ECO:0000313" key="2">
    <source>
        <dbReference type="Proteomes" id="UP001356427"/>
    </source>
</evidence>
<accession>A0AAN8RCU9</accession>
<keyword evidence="2" id="KW-1185">Reference proteome</keyword>
<dbReference type="EMBL" id="JAGTTL010000005">
    <property type="protein sequence ID" value="KAK6322507.1"/>
    <property type="molecule type" value="Genomic_DNA"/>
</dbReference>